<dbReference type="STRING" id="296587.C1E297"/>
<dbReference type="eggNOG" id="KOG2857">
    <property type="taxonomic scope" value="Eukaryota"/>
</dbReference>
<feature type="region of interest" description="Disordered" evidence="5">
    <location>
        <begin position="144"/>
        <end position="168"/>
    </location>
</feature>
<keyword evidence="3" id="KW-0175">Coiled coil</keyword>
<reference evidence="7 8" key="1">
    <citation type="journal article" date="2009" name="Science">
        <title>Green evolution and dynamic adaptations revealed by genomes of the marine picoeukaryotes Micromonas.</title>
        <authorList>
            <person name="Worden A.Z."/>
            <person name="Lee J.H."/>
            <person name="Mock T."/>
            <person name="Rouze P."/>
            <person name="Simmons M.P."/>
            <person name="Aerts A.L."/>
            <person name="Allen A.E."/>
            <person name="Cuvelier M.L."/>
            <person name="Derelle E."/>
            <person name="Everett M.V."/>
            <person name="Foulon E."/>
            <person name="Grimwood J."/>
            <person name="Gundlach H."/>
            <person name="Henrissat B."/>
            <person name="Napoli C."/>
            <person name="McDonald S.M."/>
            <person name="Parker M.S."/>
            <person name="Rombauts S."/>
            <person name="Salamov A."/>
            <person name="Von Dassow P."/>
            <person name="Badger J.H."/>
            <person name="Coutinho P.M."/>
            <person name="Demir E."/>
            <person name="Dubchak I."/>
            <person name="Gentemann C."/>
            <person name="Eikrem W."/>
            <person name="Gready J.E."/>
            <person name="John U."/>
            <person name="Lanier W."/>
            <person name="Lindquist E.A."/>
            <person name="Lucas S."/>
            <person name="Mayer K.F."/>
            <person name="Moreau H."/>
            <person name="Not F."/>
            <person name="Otillar R."/>
            <person name="Panaud O."/>
            <person name="Pangilinan J."/>
            <person name="Paulsen I."/>
            <person name="Piegu B."/>
            <person name="Poliakov A."/>
            <person name="Robbens S."/>
            <person name="Schmutz J."/>
            <person name="Toulza E."/>
            <person name="Wyss T."/>
            <person name="Zelensky A."/>
            <person name="Zhou K."/>
            <person name="Armbrust E.V."/>
            <person name="Bhattacharya D."/>
            <person name="Goodenough U.W."/>
            <person name="Van de Peer Y."/>
            <person name="Grigoriev I.V."/>
        </authorList>
    </citation>
    <scope>NUCLEOTIDE SEQUENCE [LARGE SCALE GENOMIC DNA]</scope>
    <source>
        <strain evidence="8">RCC299 / NOUM17</strain>
    </source>
</reference>
<organism evidence="7 8">
    <name type="scientific">Micromonas commoda (strain RCC299 / NOUM17 / CCMP2709)</name>
    <name type="common">Picoplanktonic green alga</name>
    <dbReference type="NCBI Taxonomy" id="296587"/>
    <lineage>
        <taxon>Eukaryota</taxon>
        <taxon>Viridiplantae</taxon>
        <taxon>Chlorophyta</taxon>
        <taxon>Mamiellophyceae</taxon>
        <taxon>Mamiellales</taxon>
        <taxon>Mamiellaceae</taxon>
        <taxon>Micromonas</taxon>
    </lineage>
</organism>
<dbReference type="OMA" id="QSPWADF"/>
<feature type="domain" description="HIT-type" evidence="6">
    <location>
        <begin position="7"/>
        <end position="40"/>
    </location>
</feature>
<dbReference type="CDD" id="cd23024">
    <property type="entry name" value="zf-HIT_ZNHIT2-3"/>
    <property type="match status" value="1"/>
</dbReference>
<name>C1E297_MICCC</name>
<dbReference type="GeneID" id="8241812"/>
<dbReference type="EMBL" id="CP001324">
    <property type="protein sequence ID" value="ACO62304.1"/>
    <property type="molecule type" value="Genomic_DNA"/>
</dbReference>
<dbReference type="InterPro" id="IPR019514">
    <property type="entry name" value="Syndetin_C"/>
</dbReference>
<keyword evidence="2" id="KW-0653">Protein transport</keyword>
<evidence type="ECO:0000313" key="7">
    <source>
        <dbReference type="EMBL" id="ACO62304.1"/>
    </source>
</evidence>
<dbReference type="InParanoid" id="C1E297"/>
<dbReference type="InterPro" id="IPR019515">
    <property type="entry name" value="VPS54_N"/>
</dbReference>
<dbReference type="RefSeq" id="XP_002501046.1">
    <property type="nucleotide sequence ID" value="XM_002501000.1"/>
</dbReference>
<dbReference type="Proteomes" id="UP000002009">
    <property type="component" value="Chromosome 3"/>
</dbReference>
<dbReference type="PANTHER" id="PTHR13258:SF0">
    <property type="entry name" value="SYNDETIN"/>
    <property type="match status" value="1"/>
</dbReference>
<evidence type="ECO:0000259" key="6">
    <source>
        <dbReference type="PROSITE" id="PS51083"/>
    </source>
</evidence>
<keyword evidence="4" id="KW-0862">Zinc</keyword>
<dbReference type="OrthoDB" id="498063at2759"/>
<evidence type="ECO:0000256" key="1">
    <source>
        <dbReference type="ARBA" id="ARBA00022448"/>
    </source>
</evidence>
<dbReference type="Pfam" id="PF10475">
    <property type="entry name" value="Vps54_N"/>
    <property type="match status" value="1"/>
</dbReference>
<feature type="region of interest" description="Disordered" evidence="5">
    <location>
        <begin position="43"/>
        <end position="87"/>
    </location>
</feature>
<evidence type="ECO:0000256" key="2">
    <source>
        <dbReference type="ARBA" id="ARBA00022927"/>
    </source>
</evidence>
<evidence type="ECO:0000256" key="3">
    <source>
        <dbReference type="ARBA" id="ARBA00023054"/>
    </source>
</evidence>
<dbReference type="InterPro" id="IPR040047">
    <property type="entry name" value="VPS50"/>
</dbReference>
<dbReference type="InterPro" id="IPR007529">
    <property type="entry name" value="Znf_HIT"/>
</dbReference>
<dbReference type="FunCoup" id="C1E297">
    <property type="interactions" value="1669"/>
</dbReference>
<feature type="region of interest" description="Disordered" evidence="5">
    <location>
        <begin position="222"/>
        <end position="260"/>
    </location>
</feature>
<keyword evidence="4" id="KW-0479">Metal-binding</keyword>
<feature type="compositionally biased region" description="Basic and acidic residues" evidence="5">
    <location>
        <begin position="753"/>
        <end position="765"/>
    </location>
</feature>
<feature type="region of interest" description="Disordered" evidence="5">
    <location>
        <begin position="741"/>
        <end position="772"/>
    </location>
</feature>
<dbReference type="GO" id="GO:0032456">
    <property type="term" value="P:endocytic recycling"/>
    <property type="evidence" value="ECO:0007669"/>
    <property type="project" value="InterPro"/>
</dbReference>
<keyword evidence="8" id="KW-1185">Reference proteome</keyword>
<keyword evidence="1" id="KW-0813">Transport</keyword>
<dbReference type="eggNOG" id="KOG2939">
    <property type="taxonomic scope" value="Eukaryota"/>
</dbReference>
<sequence length="1180" mass="128326">MKGDQECVVCGENSAKYKCPVCRAPYCSVACCRSHKEIPCSKPEAERESAGEEGAGACPVAAKPKEPSKRPRAKLPSEEDTEDEDGARLRREHIISIASSDSIRKALCDPHLVETLAHIDASSQAEQALDAACEDPGFQKTAELKDRAKKKVSDATEQSRRFRESMESITGVDKARERFAQARNPIGSSGSAAGLGAFSGAATTPSSLSDAFSNIGANPYETNGVDRGQSKAEASTAARVSTRNGGARDVHSEVAQGSSSAPADEIISTLAPGFYLPESDFDPLRHVLQSIVETSGEFTTDTLHKEEDQLSTVVEAVSTLLSKQVLDHYGEFVQGMSNITELTNNLEQSFVIVKNGRRNLSSASDNVADALRIAESQTRKKSLLSTLNMLVRVQECQGLEAKIKDSLASSSFTKAVNEYIAAQRILQVLDGLSCAESFRQDLRSLLWDLVAKMEGVLFATCGDFQPSQYQPLFDAYILLGEQVKPFGDKVQECFLRAVESQTEGVLRRSLGKGGVTEEKVAHDAKIGYKELCQQLSSTQFFSCFQRTLEFLFDLLCSHHTMLRWHEAQKQMMTNGDEHERVQACEAVGAALVRSRRAIADMAGARISALLQASSAPSSGQFKAVLDWARVFIGVAEAFSGTQASALRGHLERAGDRYFESLHSQRLEALSQMFGRELWVRLPEAAVQQARTALRAAASRGQGGGVKFGVAAFGGVAEDGSGFNTWIEKGNPFIEGRDSLDASTSSFDGAIKPGQKEPRAEDHVGEAEDEEENAEVCAAYIDEDEDSDENDNNDAEFKKKEPDVRIVGKGFSVLGGSDGDGKGLSARNPTLTASSLYLLQSVAEYLRLMRVLTPSMPVIFQGFCSLFERTMVHIFGVFGQHAALEQDSDKMTPRLRSILVQAMNGSTLASFMPAVGEGVGAEASSVLSSGNLYGLKERAVALESLSCIADELMGLKPGLKQALPHKEEQKLERFFGQTISSVEDLREHVYRHVTGLLLNLSWVAETIGDSDKLSDKLKVGKYAKKEISTDHSKWVDDLSAELTQFGAKLACAEVTTEALVMLWDFAIAETASAIVDGFSRVRKCSSEGRAGMILDVQMLHGNIRRLAPQGTKEDFRMVDTYVKAFYTPQEEMMHFCQTHLEFSQTQKVALINQMAGAFGWASSVKSEMIAGIGANDSDTFV</sequence>
<dbReference type="PROSITE" id="PS51083">
    <property type="entry name" value="ZF_HIT"/>
    <property type="match status" value="1"/>
</dbReference>
<evidence type="ECO:0000256" key="5">
    <source>
        <dbReference type="SAM" id="MobiDB-lite"/>
    </source>
</evidence>
<dbReference type="GO" id="GO:1990745">
    <property type="term" value="C:EARP complex"/>
    <property type="evidence" value="ECO:0007669"/>
    <property type="project" value="InterPro"/>
</dbReference>
<dbReference type="Pfam" id="PF04438">
    <property type="entry name" value="zf-HIT"/>
    <property type="match status" value="1"/>
</dbReference>
<dbReference type="AlphaFoldDB" id="C1E297"/>
<dbReference type="GO" id="GO:0008270">
    <property type="term" value="F:zinc ion binding"/>
    <property type="evidence" value="ECO:0007669"/>
    <property type="project" value="UniProtKB-UniRule"/>
</dbReference>
<evidence type="ECO:0000313" key="8">
    <source>
        <dbReference type="Proteomes" id="UP000002009"/>
    </source>
</evidence>
<feature type="compositionally biased region" description="Basic and acidic residues" evidence="5">
    <location>
        <begin position="144"/>
        <end position="166"/>
    </location>
</feature>
<dbReference type="SUPFAM" id="SSF144232">
    <property type="entry name" value="HIT/MYND zinc finger-like"/>
    <property type="match status" value="1"/>
</dbReference>
<gene>
    <name evidence="7" type="ORF">MICPUN_57159</name>
</gene>
<dbReference type="GO" id="GO:0000149">
    <property type="term" value="F:SNARE binding"/>
    <property type="evidence" value="ECO:0007669"/>
    <property type="project" value="TreeGrafter"/>
</dbReference>
<protein>
    <recommendedName>
        <fullName evidence="6">HIT-type domain-containing protein</fullName>
    </recommendedName>
</protein>
<dbReference type="KEGG" id="mis:MICPUN_57159"/>
<dbReference type="Pfam" id="PF10474">
    <property type="entry name" value="Syndetin_C"/>
    <property type="match status" value="1"/>
</dbReference>
<keyword evidence="4" id="KW-0863">Zinc-finger</keyword>
<proteinExistence type="predicted"/>
<dbReference type="GO" id="GO:0005829">
    <property type="term" value="C:cytosol"/>
    <property type="evidence" value="ECO:0007669"/>
    <property type="project" value="GOC"/>
</dbReference>
<dbReference type="Gene3D" id="3.30.60.190">
    <property type="match status" value="1"/>
</dbReference>
<dbReference type="GO" id="GO:0015031">
    <property type="term" value="P:protein transport"/>
    <property type="evidence" value="ECO:0007669"/>
    <property type="project" value="UniProtKB-KW"/>
</dbReference>
<accession>C1E297</accession>
<dbReference type="GO" id="GO:0042147">
    <property type="term" value="P:retrograde transport, endosome to Golgi"/>
    <property type="evidence" value="ECO:0007669"/>
    <property type="project" value="InterPro"/>
</dbReference>
<dbReference type="PANTHER" id="PTHR13258">
    <property type="entry name" value="SYNDETIN"/>
    <property type="match status" value="1"/>
</dbReference>
<evidence type="ECO:0000256" key="4">
    <source>
        <dbReference type="PROSITE-ProRule" id="PRU00453"/>
    </source>
</evidence>